<dbReference type="PRINTS" id="PR00205">
    <property type="entry name" value="CADHERIN"/>
</dbReference>
<reference evidence="13" key="1">
    <citation type="submission" date="2023-01" db="EMBL/GenBank/DDBJ databases">
        <title>Genome assembly of the deep-sea coral Lophelia pertusa.</title>
        <authorList>
            <person name="Herrera S."/>
            <person name="Cordes E."/>
        </authorList>
    </citation>
    <scope>NUCLEOTIDE SEQUENCE</scope>
    <source>
        <strain evidence="13">USNM1676648</strain>
        <tissue evidence="13">Polyp</tissue>
    </source>
</reference>
<evidence type="ECO:0000256" key="4">
    <source>
        <dbReference type="ARBA" id="ARBA00022729"/>
    </source>
</evidence>
<dbReference type="GO" id="GO:0005509">
    <property type="term" value="F:calcium ion binding"/>
    <property type="evidence" value="ECO:0007669"/>
    <property type="project" value="UniProtKB-UniRule"/>
</dbReference>
<dbReference type="PANTHER" id="PTHR24026">
    <property type="entry name" value="FAT ATYPICAL CADHERIN-RELATED"/>
    <property type="match status" value="1"/>
</dbReference>
<dbReference type="EMBL" id="MU827313">
    <property type="protein sequence ID" value="KAJ7358982.1"/>
    <property type="molecule type" value="Genomic_DNA"/>
</dbReference>
<evidence type="ECO:0000256" key="9">
    <source>
        <dbReference type="ARBA" id="ARBA00023157"/>
    </source>
</evidence>
<dbReference type="OrthoDB" id="5989109at2759"/>
<evidence type="ECO:0000256" key="1">
    <source>
        <dbReference type="ARBA" id="ARBA00004370"/>
    </source>
</evidence>
<sequence>MSPLTRITIFMFLVCVIDELQFHVQAQNLKPFFDIDGQNVVIKVLENATVGSSLTIIRATDEENDTMVFSLSSSEQDLLKIDNSGNLTLQKPLDRETTDRYQFTVHVADQCQGCDVNNRKTSRLFILVIIDVNDNTPTFISTPYLARVAENDTVGHLVIQVSAIDRDQGQNQIVSYMFSPSTQTNTFAISNHDGKITVNGPLDFEKVQRYTLFVTAKDGGDPSLESETTVIVDVSDVSDNPPKFLRPIYLEGIQKTKQRDRRSYKYKQLTEMLVLAMQSHTISLMVMMKDCFY</sequence>
<keyword evidence="4 11" id="KW-0732">Signal</keyword>
<evidence type="ECO:0000256" key="10">
    <source>
        <dbReference type="PROSITE-ProRule" id="PRU00043"/>
    </source>
</evidence>
<evidence type="ECO:0000256" key="7">
    <source>
        <dbReference type="ARBA" id="ARBA00022989"/>
    </source>
</evidence>
<evidence type="ECO:0000313" key="14">
    <source>
        <dbReference type="Proteomes" id="UP001163046"/>
    </source>
</evidence>
<dbReference type="InterPro" id="IPR002126">
    <property type="entry name" value="Cadherin-like_dom"/>
</dbReference>
<accession>A0A9W9YMY1</accession>
<dbReference type="Pfam" id="PF00028">
    <property type="entry name" value="Cadherin"/>
    <property type="match status" value="2"/>
</dbReference>
<feature type="chain" id="PRO_5040742026" description="Cadherin domain-containing protein" evidence="11">
    <location>
        <begin position="27"/>
        <end position="293"/>
    </location>
</feature>
<evidence type="ECO:0000256" key="3">
    <source>
        <dbReference type="ARBA" id="ARBA00022692"/>
    </source>
</evidence>
<dbReference type="PROSITE" id="PS50268">
    <property type="entry name" value="CADHERIN_2"/>
    <property type="match status" value="2"/>
</dbReference>
<dbReference type="PANTHER" id="PTHR24026:SF126">
    <property type="entry name" value="PROTOCADHERIN FAT 4"/>
    <property type="match status" value="1"/>
</dbReference>
<evidence type="ECO:0000256" key="8">
    <source>
        <dbReference type="ARBA" id="ARBA00023136"/>
    </source>
</evidence>
<evidence type="ECO:0000256" key="11">
    <source>
        <dbReference type="SAM" id="SignalP"/>
    </source>
</evidence>
<keyword evidence="5" id="KW-0677">Repeat</keyword>
<comment type="subcellular location">
    <subcellularLocation>
        <location evidence="1">Membrane</location>
    </subcellularLocation>
</comment>
<keyword evidence="6 10" id="KW-0106">Calcium</keyword>
<dbReference type="GO" id="GO:0005886">
    <property type="term" value="C:plasma membrane"/>
    <property type="evidence" value="ECO:0007669"/>
    <property type="project" value="UniProtKB-SubCell"/>
</dbReference>
<evidence type="ECO:0000259" key="12">
    <source>
        <dbReference type="PROSITE" id="PS50268"/>
    </source>
</evidence>
<evidence type="ECO:0000256" key="5">
    <source>
        <dbReference type="ARBA" id="ARBA00022737"/>
    </source>
</evidence>
<comment type="caution">
    <text evidence="13">The sequence shown here is derived from an EMBL/GenBank/DDBJ whole genome shotgun (WGS) entry which is preliminary data.</text>
</comment>
<feature type="domain" description="Cadherin" evidence="12">
    <location>
        <begin position="36"/>
        <end position="139"/>
    </location>
</feature>
<keyword evidence="3" id="KW-0812">Transmembrane</keyword>
<dbReference type="AlphaFoldDB" id="A0A9W9YMY1"/>
<evidence type="ECO:0000313" key="13">
    <source>
        <dbReference type="EMBL" id="KAJ7358982.1"/>
    </source>
</evidence>
<keyword evidence="14" id="KW-1185">Reference proteome</keyword>
<keyword evidence="7" id="KW-1133">Transmembrane helix</keyword>
<dbReference type="SMART" id="SM00112">
    <property type="entry name" value="CA"/>
    <property type="match status" value="2"/>
</dbReference>
<dbReference type="CDD" id="cd11304">
    <property type="entry name" value="Cadherin_repeat"/>
    <property type="match status" value="2"/>
</dbReference>
<keyword evidence="8" id="KW-0472">Membrane</keyword>
<feature type="domain" description="Cadherin" evidence="12">
    <location>
        <begin position="140"/>
        <end position="244"/>
    </location>
</feature>
<dbReference type="InterPro" id="IPR015919">
    <property type="entry name" value="Cadherin-like_sf"/>
</dbReference>
<dbReference type="Proteomes" id="UP001163046">
    <property type="component" value="Unassembled WGS sequence"/>
</dbReference>
<keyword evidence="2" id="KW-0245">EGF-like domain</keyword>
<protein>
    <recommendedName>
        <fullName evidence="12">Cadherin domain-containing protein</fullName>
    </recommendedName>
</protein>
<evidence type="ECO:0000256" key="6">
    <source>
        <dbReference type="ARBA" id="ARBA00022837"/>
    </source>
</evidence>
<gene>
    <name evidence="13" type="ORF">OS493_019887</name>
</gene>
<evidence type="ECO:0000256" key="2">
    <source>
        <dbReference type="ARBA" id="ARBA00022536"/>
    </source>
</evidence>
<name>A0A9W9YMY1_9CNID</name>
<feature type="signal peptide" evidence="11">
    <location>
        <begin position="1"/>
        <end position="26"/>
    </location>
</feature>
<proteinExistence type="predicted"/>
<dbReference type="Gene3D" id="2.60.40.60">
    <property type="entry name" value="Cadherins"/>
    <property type="match status" value="2"/>
</dbReference>
<dbReference type="FunFam" id="2.60.40.60:FF:000013">
    <property type="entry name" value="Cadherin EGF LAG seven-pass G-type receptor"/>
    <property type="match status" value="1"/>
</dbReference>
<dbReference type="GO" id="GO:0007156">
    <property type="term" value="P:homophilic cell adhesion via plasma membrane adhesion molecules"/>
    <property type="evidence" value="ECO:0007669"/>
    <property type="project" value="InterPro"/>
</dbReference>
<dbReference type="SUPFAM" id="SSF49313">
    <property type="entry name" value="Cadherin-like"/>
    <property type="match status" value="2"/>
</dbReference>
<organism evidence="13 14">
    <name type="scientific">Desmophyllum pertusum</name>
    <dbReference type="NCBI Taxonomy" id="174260"/>
    <lineage>
        <taxon>Eukaryota</taxon>
        <taxon>Metazoa</taxon>
        <taxon>Cnidaria</taxon>
        <taxon>Anthozoa</taxon>
        <taxon>Hexacorallia</taxon>
        <taxon>Scleractinia</taxon>
        <taxon>Caryophylliina</taxon>
        <taxon>Caryophylliidae</taxon>
        <taxon>Desmophyllum</taxon>
    </lineage>
</organism>
<keyword evidence="9" id="KW-1015">Disulfide bond</keyword>